<dbReference type="EMBL" id="UZAF01023106">
    <property type="protein sequence ID" value="VDO88494.1"/>
    <property type="molecule type" value="Genomic_DNA"/>
</dbReference>
<dbReference type="OrthoDB" id="1658288at2759"/>
<feature type="repeat" description="TPR" evidence="1">
    <location>
        <begin position="207"/>
        <end position="240"/>
    </location>
</feature>
<dbReference type="Pfam" id="PF13432">
    <property type="entry name" value="TPR_16"/>
    <property type="match status" value="1"/>
</dbReference>
<dbReference type="Pfam" id="PF13414">
    <property type="entry name" value="TPR_11"/>
    <property type="match status" value="1"/>
</dbReference>
<dbReference type="WBParaSite" id="HPLM_0002121701-mRNA-1">
    <property type="protein sequence ID" value="HPLM_0002121701-mRNA-1"/>
    <property type="gene ID" value="HPLM_0002121701"/>
</dbReference>
<feature type="transmembrane region" description="Helical" evidence="2">
    <location>
        <begin position="107"/>
        <end position="126"/>
    </location>
</feature>
<dbReference type="Proteomes" id="UP000268014">
    <property type="component" value="Unassembled WGS sequence"/>
</dbReference>
<evidence type="ECO:0000256" key="2">
    <source>
        <dbReference type="SAM" id="Phobius"/>
    </source>
</evidence>
<dbReference type="OMA" id="ERECNEN"/>
<keyword evidence="4" id="KW-1185">Reference proteome</keyword>
<dbReference type="PROSITE" id="PS50293">
    <property type="entry name" value="TPR_REGION"/>
    <property type="match status" value="1"/>
</dbReference>
<reference evidence="5" key="1">
    <citation type="submission" date="2017-02" db="UniProtKB">
        <authorList>
            <consortium name="WormBaseParasite"/>
        </authorList>
    </citation>
    <scope>IDENTIFICATION</scope>
</reference>
<evidence type="ECO:0000313" key="4">
    <source>
        <dbReference type="Proteomes" id="UP000268014"/>
    </source>
</evidence>
<accession>A0A0N4XA22</accession>
<protein>
    <submittedName>
        <fullName evidence="5">TPR_REGION domain-containing protein</fullName>
    </submittedName>
</protein>
<dbReference type="PANTHER" id="PTHR44216">
    <property type="entry name" value="PROTEIN O-MANNOSYL-TRANSFERASE TMTC2"/>
    <property type="match status" value="1"/>
</dbReference>
<evidence type="ECO:0000256" key="1">
    <source>
        <dbReference type="PROSITE-ProRule" id="PRU00339"/>
    </source>
</evidence>
<dbReference type="STRING" id="6290.A0A0N4XA22"/>
<dbReference type="GO" id="GO:0005789">
    <property type="term" value="C:endoplasmic reticulum membrane"/>
    <property type="evidence" value="ECO:0007669"/>
    <property type="project" value="TreeGrafter"/>
</dbReference>
<dbReference type="Pfam" id="PF13181">
    <property type="entry name" value="TPR_8"/>
    <property type="match status" value="1"/>
</dbReference>
<keyword evidence="2" id="KW-1133">Transmembrane helix</keyword>
<dbReference type="PANTHER" id="PTHR44216:SF3">
    <property type="entry name" value="PROTEIN O-MANNOSYL-TRANSFERASE TMTC2"/>
    <property type="match status" value="1"/>
</dbReference>
<organism evidence="5">
    <name type="scientific">Haemonchus placei</name>
    <name type="common">Barber's pole worm</name>
    <dbReference type="NCBI Taxonomy" id="6290"/>
    <lineage>
        <taxon>Eukaryota</taxon>
        <taxon>Metazoa</taxon>
        <taxon>Ecdysozoa</taxon>
        <taxon>Nematoda</taxon>
        <taxon>Chromadorea</taxon>
        <taxon>Rhabditida</taxon>
        <taxon>Rhabditina</taxon>
        <taxon>Rhabditomorpha</taxon>
        <taxon>Strongyloidea</taxon>
        <taxon>Trichostrongylidae</taxon>
        <taxon>Haemonchus</taxon>
    </lineage>
</organism>
<feature type="transmembrane region" description="Helical" evidence="2">
    <location>
        <begin position="78"/>
        <end position="101"/>
    </location>
</feature>
<feature type="transmembrane region" description="Helical" evidence="2">
    <location>
        <begin position="20"/>
        <end position="46"/>
    </location>
</feature>
<dbReference type="GO" id="GO:0035269">
    <property type="term" value="P:protein O-linked glycosylation via mannose"/>
    <property type="evidence" value="ECO:0007669"/>
    <property type="project" value="TreeGrafter"/>
</dbReference>
<gene>
    <name evidence="3" type="ORF">HPLM_LOCUS21207</name>
</gene>
<keyword evidence="2" id="KW-0472">Membrane</keyword>
<keyword evidence="2" id="KW-0812">Transmembrane</keyword>
<dbReference type="InterPro" id="IPR052384">
    <property type="entry name" value="TMTC_O-mannosyltransferase"/>
</dbReference>
<dbReference type="AlphaFoldDB" id="A0A0N4XA22"/>
<dbReference type="InterPro" id="IPR011990">
    <property type="entry name" value="TPR-like_helical_dom_sf"/>
</dbReference>
<evidence type="ECO:0000313" key="3">
    <source>
        <dbReference type="EMBL" id="VDO88494.1"/>
    </source>
</evidence>
<name>A0A0N4XA22_HAEPC</name>
<feature type="repeat" description="TPR" evidence="1">
    <location>
        <begin position="324"/>
        <end position="357"/>
    </location>
</feature>
<dbReference type="PROSITE" id="PS50005">
    <property type="entry name" value="TPR"/>
    <property type="match status" value="5"/>
</dbReference>
<feature type="repeat" description="TPR" evidence="1">
    <location>
        <begin position="459"/>
        <end position="492"/>
    </location>
</feature>
<dbReference type="SUPFAM" id="SSF48452">
    <property type="entry name" value="TPR-like"/>
    <property type="match status" value="2"/>
</dbReference>
<dbReference type="SMART" id="SM00028">
    <property type="entry name" value="TPR"/>
    <property type="match status" value="9"/>
</dbReference>
<proteinExistence type="predicted"/>
<dbReference type="Gene3D" id="1.25.40.10">
    <property type="entry name" value="Tetratricopeptide repeat domain"/>
    <property type="match status" value="2"/>
</dbReference>
<reference evidence="3 4" key="2">
    <citation type="submission" date="2018-11" db="EMBL/GenBank/DDBJ databases">
        <authorList>
            <consortium name="Pathogen Informatics"/>
        </authorList>
    </citation>
    <scope>NUCLEOTIDE SEQUENCE [LARGE SCALE GENOMIC DNA]</scope>
    <source>
        <strain evidence="3 4">MHpl1</strain>
    </source>
</reference>
<dbReference type="GO" id="GO:0000030">
    <property type="term" value="F:mannosyltransferase activity"/>
    <property type="evidence" value="ECO:0007669"/>
    <property type="project" value="TreeGrafter"/>
</dbReference>
<dbReference type="InterPro" id="IPR019734">
    <property type="entry name" value="TPR_rpt"/>
</dbReference>
<evidence type="ECO:0000313" key="5">
    <source>
        <dbReference type="WBParaSite" id="HPLM_0002121701-mRNA-1"/>
    </source>
</evidence>
<feature type="repeat" description="TPR" evidence="1">
    <location>
        <begin position="173"/>
        <end position="206"/>
    </location>
</feature>
<keyword evidence="1" id="KW-0802">TPR repeat</keyword>
<feature type="repeat" description="TPR" evidence="1">
    <location>
        <begin position="286"/>
        <end position="319"/>
    </location>
</feature>
<sequence>MDAVPLVVSPFDIRFLASVAFYLSLFLSGCVLIQSSGMIEDLLWVVKPKKSEAGRKGCRFSRNSVVNCSDAKELSRMILLALLLLILPYVPSSNLFFYVGFVAAERILYLPSVGYCILIGMLYHLCCSRFGKKSAMSFGFMIVVLHGMRTYERNIDWKDEESLYKSALELNPPKAYSNLGRVYASQMRLDEAEAAYKNALAYRPNMADTWYNLGVLYQDMRNFSESVKCYRASINFRRTFATAHLNLGIVYETLGNDESAISTWQLCSAIDGTLVKAQREHRNAQTSCRFRLGRMLLSQGNLQEAAKVLDEAIREAPRSYPFIHSLFYSYGEVEKLLGNNDKAEQLFQAAFNAAPTHIPTLLTMAHLRNKQNRTSESNEWFSKALAIAPNSADVHHHIGLAAASRGDVARAEMAYKNALKLVSTHADSLKSLAALLREQHRYDKSEEVLRTLMNHHPTSETLSDYGAILHLTGKLEEAKRFYEKSLMLDPSNNVAKENLRRLERKLSSSTRRT</sequence>